<sequence>MEVSLDESEITVAFLIVQHDVWCGISHILTQTLNLQRTWDGDVFVVPEFGEETSDEKKETAKALIMIPFPGLVDIEDSH</sequence>
<proteinExistence type="predicted"/>
<organism evidence="1 2">
    <name type="scientific">Steinernema glaseri</name>
    <dbReference type="NCBI Taxonomy" id="37863"/>
    <lineage>
        <taxon>Eukaryota</taxon>
        <taxon>Metazoa</taxon>
        <taxon>Ecdysozoa</taxon>
        <taxon>Nematoda</taxon>
        <taxon>Chromadorea</taxon>
        <taxon>Rhabditida</taxon>
        <taxon>Tylenchina</taxon>
        <taxon>Panagrolaimomorpha</taxon>
        <taxon>Strongyloidoidea</taxon>
        <taxon>Steinernematidae</taxon>
        <taxon>Steinernema</taxon>
    </lineage>
</organism>
<evidence type="ECO:0000313" key="1">
    <source>
        <dbReference type="Proteomes" id="UP000095287"/>
    </source>
</evidence>
<accession>A0A1I8AFC3</accession>
<keyword evidence="1" id="KW-1185">Reference proteome</keyword>
<dbReference type="AlphaFoldDB" id="A0A1I8AFC3"/>
<dbReference type="WBParaSite" id="L893_g5206.t1">
    <property type="protein sequence ID" value="L893_g5206.t1"/>
    <property type="gene ID" value="L893_g5206"/>
</dbReference>
<protein>
    <submittedName>
        <fullName evidence="2">Uncharacterized protein</fullName>
    </submittedName>
</protein>
<dbReference type="Proteomes" id="UP000095287">
    <property type="component" value="Unplaced"/>
</dbReference>
<reference evidence="2" key="1">
    <citation type="submission" date="2016-11" db="UniProtKB">
        <authorList>
            <consortium name="WormBaseParasite"/>
        </authorList>
    </citation>
    <scope>IDENTIFICATION</scope>
</reference>
<name>A0A1I8AFC3_9BILA</name>
<evidence type="ECO:0000313" key="2">
    <source>
        <dbReference type="WBParaSite" id="L893_g5206.t1"/>
    </source>
</evidence>